<dbReference type="GO" id="GO:0005737">
    <property type="term" value="C:cytoplasm"/>
    <property type="evidence" value="ECO:0007669"/>
    <property type="project" value="TreeGrafter"/>
</dbReference>
<protein>
    <recommendedName>
        <fullName evidence="3 12">Glutamine synthetase</fullName>
        <ecNumber evidence="3 12">6.3.1.2</ecNumber>
    </recommendedName>
</protein>
<dbReference type="InterPro" id="IPR027302">
    <property type="entry name" value="Gln_synth_N_conserv_site"/>
</dbReference>
<keyword evidence="6 12" id="KW-0067">ATP-binding</keyword>
<dbReference type="SMART" id="SM00032">
    <property type="entry name" value="CCP"/>
    <property type="match status" value="10"/>
</dbReference>
<feature type="disulfide bond" evidence="9">
    <location>
        <begin position="174"/>
        <end position="201"/>
    </location>
</feature>
<dbReference type="PROSITE" id="PS51987">
    <property type="entry name" value="GS_CATALYTIC"/>
    <property type="match status" value="1"/>
</dbReference>
<evidence type="ECO:0000313" key="17">
    <source>
        <dbReference type="EMBL" id="CAF3831078.1"/>
    </source>
</evidence>
<feature type="domain" description="Sushi" evidence="14">
    <location>
        <begin position="625"/>
        <end position="702"/>
    </location>
</feature>
<dbReference type="Gene3D" id="2.10.70.10">
    <property type="entry name" value="Complement Module, domain 1"/>
    <property type="match status" value="9"/>
</dbReference>
<evidence type="ECO:0000259" key="16">
    <source>
        <dbReference type="PROSITE" id="PS51987"/>
    </source>
</evidence>
<reference evidence="17" key="1">
    <citation type="submission" date="2021-02" db="EMBL/GenBank/DDBJ databases">
        <authorList>
            <person name="Nowell W R."/>
        </authorList>
    </citation>
    <scope>NUCLEOTIDE SEQUENCE</scope>
</reference>
<feature type="domain" description="GS beta-grasp" evidence="15">
    <location>
        <begin position="709"/>
        <end position="791"/>
    </location>
</feature>
<keyword evidence="9" id="KW-0768">Sushi</keyword>
<dbReference type="InterPro" id="IPR027303">
    <property type="entry name" value="Gln_synth_gly_rich_site"/>
</dbReference>
<evidence type="ECO:0000259" key="14">
    <source>
        <dbReference type="PROSITE" id="PS50923"/>
    </source>
</evidence>
<dbReference type="InterPro" id="IPR008147">
    <property type="entry name" value="Gln_synt_N"/>
</dbReference>
<feature type="domain" description="GS catalytic" evidence="16">
    <location>
        <begin position="798"/>
        <end position="1049"/>
    </location>
</feature>
<dbReference type="SUPFAM" id="SSF55931">
    <property type="entry name" value="Glutamine synthetase/guanido kinase"/>
    <property type="match status" value="1"/>
</dbReference>
<evidence type="ECO:0000256" key="10">
    <source>
        <dbReference type="PROSITE-ProRule" id="PRU01330"/>
    </source>
</evidence>
<proteinExistence type="inferred from homology"/>
<feature type="domain" description="Sushi" evidence="14">
    <location>
        <begin position="564"/>
        <end position="624"/>
    </location>
</feature>
<dbReference type="PROSITE" id="PS51986">
    <property type="entry name" value="GS_BETA_GRASP"/>
    <property type="match status" value="1"/>
</dbReference>
<dbReference type="FunFam" id="3.10.20.70:FF:000004">
    <property type="entry name" value="Glutamine synthetase"/>
    <property type="match status" value="1"/>
</dbReference>
<dbReference type="Gene3D" id="3.30.590.10">
    <property type="entry name" value="Glutamine synthetase/guanido kinase, catalytic domain"/>
    <property type="match status" value="1"/>
</dbReference>
<feature type="disulfide bond" evidence="9">
    <location>
        <begin position="673"/>
        <end position="700"/>
    </location>
</feature>
<dbReference type="InterPro" id="IPR035976">
    <property type="entry name" value="Sushi/SCR/CCP_sf"/>
</dbReference>
<keyword evidence="18" id="KW-1185">Reference proteome</keyword>
<evidence type="ECO:0000256" key="13">
    <source>
        <dbReference type="SAM" id="SignalP"/>
    </source>
</evidence>
<evidence type="ECO:0000256" key="9">
    <source>
        <dbReference type="PROSITE-ProRule" id="PRU00302"/>
    </source>
</evidence>
<dbReference type="InterPro" id="IPR050292">
    <property type="entry name" value="Glutamine_Synthetase"/>
</dbReference>
<dbReference type="InterPro" id="IPR000436">
    <property type="entry name" value="Sushi_SCR_CCP_dom"/>
</dbReference>
<feature type="domain" description="Sushi" evidence="14">
    <location>
        <begin position="263"/>
        <end position="319"/>
    </location>
</feature>
<evidence type="ECO:0000313" key="18">
    <source>
        <dbReference type="Proteomes" id="UP000663866"/>
    </source>
</evidence>
<evidence type="ECO:0000256" key="1">
    <source>
        <dbReference type="ARBA" id="ARBA00009897"/>
    </source>
</evidence>
<evidence type="ECO:0000256" key="7">
    <source>
        <dbReference type="ARBA" id="ARBA00023157"/>
    </source>
</evidence>
<sequence>MRTKLINTFSYLLQFLLLWELASYTQAYWIRDLSYCPRKREVARQRQCFKSCFDDSDCQSRYRSCVCDYDCGMSCVKRGITCPFLTAPDHGNIIYSNGNRFGSRASHECETGYVLEGPKYRYCQGDMWWGPTNSIPYCAKEVFCNQPPEIINAVNDVPSTITTFHAGYSVKYTCLTGYVGNGTATSECTFLGQWTFSTLKCTPIDCGSPGILRNGFLSGERFDYPNMIAFFCNDGYELIGKDTTRACQENGLWSGIMPLCQKKACESPPVVSHGQVIQPDRTTNETVQYVCEDGYQLQGSSILKCISSQWQPAVPVCEQITCDDPQTSFKGYIEPSSNDNSSVYAIDSIVKFDCPSNLILRGSPISKCQFNGSWSPKIPKCEEPIPCLIPALPSNAYYRNLRPGVQQIDDGAQLEYICENSRYRRRIFCRRGKILPRQPKCFSDCQVESKKIIFSKTIYRHREKVYYTCKNHNLSLINNETIVCINGSLSLQPVCPQVETMCIVPHTLFLRNIANTTIPSGTSMEIGSSFSYTCIQDYQPINQSASVECLEDGKLSHHVNCVPKSCKEHPPMITNGRTIFHSTSHGSAARYRCFPGFKFENNNLVKLTCQFGLWLPKQLPKCLPIFCPNPGPLVHGRTYVVIRDERVSALPIRSEFRSYIPTVSHGRTIEFECNPGYVLQGPNGLTCNHGRWMPSERSRCVIKLPQPENKVLATYIWIDGTGENLRGKTRTVDQEPTSPLELTWWNFDGSSTGQAEGSNSDIYLKPVAIYNDPFMIGRNKLVMCETYKYNKEPTSSNKRFQCEQAMKAAAGHRPWFGLEQEYTLLDRDGWPFGWPKGGFPHPQGPYYCGVGASQALGRDIEEAHYKACLYAGVNISGTNAEVMPAQWEYQVGPCEGIDAADQLWLSRYLLLRVAEEFGVQVSFDPKPIPGDWNGAGCHTNFSTQAMREPKGIEIIKEAITLLEVRHKTHIERYGRDNARRLTGRHETADINQFSAGIANRGSSVRIPRQVGDEKCGYLEDRRPASNCDPYAVTDIIVRTVCLGEKDPES</sequence>
<dbReference type="Pfam" id="PF03951">
    <property type="entry name" value="Gln-synt_N"/>
    <property type="match status" value="1"/>
</dbReference>
<dbReference type="PROSITE" id="PS00181">
    <property type="entry name" value="GLNA_ATP"/>
    <property type="match status" value="1"/>
</dbReference>
<dbReference type="PROSITE" id="PS00180">
    <property type="entry name" value="GLNA_1"/>
    <property type="match status" value="1"/>
</dbReference>
<dbReference type="Proteomes" id="UP000663866">
    <property type="component" value="Unassembled WGS sequence"/>
</dbReference>
<evidence type="ECO:0000256" key="12">
    <source>
        <dbReference type="RuleBase" id="RU004356"/>
    </source>
</evidence>
<accession>A0A819D4K8</accession>
<dbReference type="SUPFAM" id="SSF57535">
    <property type="entry name" value="Complement control module/SCR domain"/>
    <property type="match status" value="7"/>
</dbReference>
<dbReference type="SMART" id="SM01230">
    <property type="entry name" value="Gln-synt_C"/>
    <property type="match status" value="1"/>
</dbReference>
<gene>
    <name evidence="17" type="ORF">OVN521_LOCUS5655</name>
</gene>
<dbReference type="PROSITE" id="PS50923">
    <property type="entry name" value="SUSHI"/>
    <property type="match status" value="7"/>
</dbReference>
<comment type="caution">
    <text evidence="9">Lacks conserved residue(s) required for the propagation of feature annotation.</text>
</comment>
<dbReference type="GO" id="GO:0005524">
    <property type="term" value="F:ATP binding"/>
    <property type="evidence" value="ECO:0007669"/>
    <property type="project" value="UniProtKB-KW"/>
</dbReference>
<dbReference type="SUPFAM" id="SSF54368">
    <property type="entry name" value="Glutamine synthetase, N-terminal domain"/>
    <property type="match status" value="1"/>
</dbReference>
<comment type="caution">
    <text evidence="17">The sequence shown here is derived from an EMBL/GenBank/DDBJ whole genome shotgun (WGS) entry which is preliminary data.</text>
</comment>
<evidence type="ECO:0000256" key="8">
    <source>
        <dbReference type="ARBA" id="ARBA00049436"/>
    </source>
</evidence>
<evidence type="ECO:0000256" key="11">
    <source>
        <dbReference type="RuleBase" id="RU000384"/>
    </source>
</evidence>
<organism evidence="17 18">
    <name type="scientific">Rotaria magnacalcarata</name>
    <dbReference type="NCBI Taxonomy" id="392030"/>
    <lineage>
        <taxon>Eukaryota</taxon>
        <taxon>Metazoa</taxon>
        <taxon>Spiralia</taxon>
        <taxon>Gnathifera</taxon>
        <taxon>Rotifera</taxon>
        <taxon>Eurotatoria</taxon>
        <taxon>Bdelloidea</taxon>
        <taxon>Philodinida</taxon>
        <taxon>Philodinidae</taxon>
        <taxon>Rotaria</taxon>
    </lineage>
</organism>
<dbReference type="EC" id="6.3.1.2" evidence="3 12"/>
<keyword evidence="13" id="KW-0732">Signal</keyword>
<feature type="disulfide bond" evidence="9">
    <location>
        <begin position="566"/>
        <end position="609"/>
    </location>
</feature>
<dbReference type="InterPro" id="IPR008146">
    <property type="entry name" value="Gln_synth_cat_dom"/>
</dbReference>
<dbReference type="InterPro" id="IPR014746">
    <property type="entry name" value="Gln_synth/guanido_kin_cat_dom"/>
</dbReference>
<name>A0A819D4K8_9BILA</name>
<comment type="subunit">
    <text evidence="2">Homooctamer.</text>
</comment>
<evidence type="ECO:0000256" key="4">
    <source>
        <dbReference type="ARBA" id="ARBA00022598"/>
    </source>
</evidence>
<feature type="domain" description="Sushi" evidence="14">
    <location>
        <begin position="320"/>
        <end position="383"/>
    </location>
</feature>
<comment type="similarity">
    <text evidence="1 10 11">Belongs to the glutamine synthetase family.</text>
</comment>
<evidence type="ECO:0000256" key="5">
    <source>
        <dbReference type="ARBA" id="ARBA00022741"/>
    </source>
</evidence>
<dbReference type="GO" id="GO:0004356">
    <property type="term" value="F:glutamine synthetase activity"/>
    <property type="evidence" value="ECO:0007669"/>
    <property type="project" value="UniProtKB-EC"/>
</dbReference>
<comment type="catalytic activity">
    <reaction evidence="8 12">
        <text>L-glutamate + NH4(+) + ATP = L-glutamine + ADP + phosphate + H(+)</text>
        <dbReference type="Rhea" id="RHEA:16169"/>
        <dbReference type="ChEBI" id="CHEBI:15378"/>
        <dbReference type="ChEBI" id="CHEBI:28938"/>
        <dbReference type="ChEBI" id="CHEBI:29985"/>
        <dbReference type="ChEBI" id="CHEBI:30616"/>
        <dbReference type="ChEBI" id="CHEBI:43474"/>
        <dbReference type="ChEBI" id="CHEBI:58359"/>
        <dbReference type="ChEBI" id="CHEBI:456216"/>
        <dbReference type="EC" id="6.3.1.2"/>
    </reaction>
</comment>
<dbReference type="GO" id="GO:0006542">
    <property type="term" value="P:glutamine biosynthetic process"/>
    <property type="evidence" value="ECO:0007669"/>
    <property type="project" value="InterPro"/>
</dbReference>
<dbReference type="AlphaFoldDB" id="A0A819D4K8"/>
<dbReference type="FunFam" id="3.30.590.10:FF:000004">
    <property type="entry name" value="Glutamine synthetase"/>
    <property type="match status" value="1"/>
</dbReference>
<dbReference type="Pfam" id="PF00084">
    <property type="entry name" value="Sushi"/>
    <property type="match status" value="7"/>
</dbReference>
<feature type="domain" description="Sushi" evidence="14">
    <location>
        <begin position="204"/>
        <end position="262"/>
    </location>
</feature>
<feature type="chain" id="PRO_5032960951" description="Glutamine synthetase" evidence="13">
    <location>
        <begin position="28"/>
        <end position="1049"/>
    </location>
</feature>
<evidence type="ECO:0000256" key="3">
    <source>
        <dbReference type="ARBA" id="ARBA00012937"/>
    </source>
</evidence>
<keyword evidence="4 12" id="KW-0436">Ligase</keyword>
<dbReference type="EMBL" id="CAJOBG010000570">
    <property type="protein sequence ID" value="CAF3831078.1"/>
    <property type="molecule type" value="Genomic_DNA"/>
</dbReference>
<feature type="disulfide bond" evidence="9">
    <location>
        <begin position="354"/>
        <end position="381"/>
    </location>
</feature>
<keyword evidence="7 9" id="KW-1015">Disulfide bond</keyword>
<feature type="domain" description="Sushi" evidence="14">
    <location>
        <begin position="142"/>
        <end position="203"/>
    </location>
</feature>
<dbReference type="Pfam" id="PF00120">
    <property type="entry name" value="Gln-synt_C"/>
    <property type="match status" value="1"/>
</dbReference>
<evidence type="ECO:0000256" key="2">
    <source>
        <dbReference type="ARBA" id="ARBA00011823"/>
    </source>
</evidence>
<dbReference type="Gene3D" id="3.10.20.70">
    <property type="entry name" value="Glutamine synthetase, N-terminal domain"/>
    <property type="match status" value="1"/>
</dbReference>
<keyword evidence="5 12" id="KW-0547">Nucleotide-binding</keyword>
<evidence type="ECO:0000259" key="15">
    <source>
        <dbReference type="PROSITE" id="PS51986"/>
    </source>
</evidence>
<dbReference type="InterPro" id="IPR036651">
    <property type="entry name" value="Gln_synt_N_sf"/>
</dbReference>
<dbReference type="PANTHER" id="PTHR20852:SF57">
    <property type="entry name" value="GLUTAMINE SYNTHETASE 2 CYTOPLASMIC"/>
    <property type="match status" value="1"/>
</dbReference>
<dbReference type="CDD" id="cd00033">
    <property type="entry name" value="CCP"/>
    <property type="match status" value="6"/>
</dbReference>
<feature type="domain" description="Sushi" evidence="14">
    <location>
        <begin position="80"/>
        <end position="140"/>
    </location>
</feature>
<dbReference type="PANTHER" id="PTHR20852">
    <property type="entry name" value="GLUTAMINE SYNTHETASE"/>
    <property type="match status" value="1"/>
</dbReference>
<evidence type="ECO:0000256" key="6">
    <source>
        <dbReference type="ARBA" id="ARBA00022840"/>
    </source>
</evidence>
<feature type="signal peptide" evidence="13">
    <location>
        <begin position="1"/>
        <end position="27"/>
    </location>
</feature>